<evidence type="ECO:0000256" key="8">
    <source>
        <dbReference type="SAM" id="Phobius"/>
    </source>
</evidence>
<evidence type="ECO:0000256" key="1">
    <source>
        <dbReference type="ARBA" id="ARBA00004127"/>
    </source>
</evidence>
<evidence type="ECO:0000256" key="2">
    <source>
        <dbReference type="ARBA" id="ARBA00006978"/>
    </source>
</evidence>
<feature type="transmembrane region" description="Helical" evidence="8">
    <location>
        <begin position="637"/>
        <end position="658"/>
    </location>
</feature>
<evidence type="ECO:0000313" key="10">
    <source>
        <dbReference type="Proteomes" id="UP001165082"/>
    </source>
</evidence>
<protein>
    <recommendedName>
        <fullName evidence="11">Autophagy-related protein</fullName>
    </recommendedName>
</protein>
<evidence type="ECO:0000256" key="5">
    <source>
        <dbReference type="ARBA" id="ARBA00022989"/>
    </source>
</evidence>
<comment type="subcellular location">
    <subcellularLocation>
        <location evidence="1">Endomembrane system</location>
        <topology evidence="1">Multi-pass membrane protein</topology>
    </subcellularLocation>
</comment>
<reference evidence="9" key="1">
    <citation type="submission" date="2022-07" db="EMBL/GenBank/DDBJ databases">
        <title>Genome analysis of Parmales, a sister group of diatoms, reveals the evolutionary specialization of diatoms from phago-mixotrophs to photoautotrophs.</title>
        <authorList>
            <person name="Ban H."/>
            <person name="Sato S."/>
            <person name="Yoshikawa S."/>
            <person name="Kazumasa Y."/>
            <person name="Nakamura Y."/>
            <person name="Ichinomiya M."/>
            <person name="Saitoh K."/>
            <person name="Sato N."/>
            <person name="Blanc-Mathieu R."/>
            <person name="Endo H."/>
            <person name="Kuwata A."/>
            <person name="Ogata H."/>
        </authorList>
    </citation>
    <scope>NUCLEOTIDE SEQUENCE</scope>
</reference>
<feature type="compositionally biased region" description="Low complexity" evidence="7">
    <location>
        <begin position="847"/>
        <end position="863"/>
    </location>
</feature>
<dbReference type="Gene3D" id="1.20.1250.20">
    <property type="entry name" value="MFS general substrate transporter like domains"/>
    <property type="match status" value="1"/>
</dbReference>
<feature type="compositionally biased region" description="Basic and acidic residues" evidence="7">
    <location>
        <begin position="20"/>
        <end position="34"/>
    </location>
</feature>
<feature type="transmembrane region" description="Helical" evidence="8">
    <location>
        <begin position="768"/>
        <end position="784"/>
    </location>
</feature>
<dbReference type="InterPro" id="IPR036259">
    <property type="entry name" value="MFS_trans_sf"/>
</dbReference>
<keyword evidence="10" id="KW-1185">Reference proteome</keyword>
<feature type="transmembrane region" description="Helical" evidence="8">
    <location>
        <begin position="513"/>
        <end position="534"/>
    </location>
</feature>
<keyword evidence="3" id="KW-0813">Transport</keyword>
<accession>A0A9W6ZEW8</accession>
<feature type="transmembrane region" description="Helical" evidence="8">
    <location>
        <begin position="702"/>
        <end position="720"/>
    </location>
</feature>
<feature type="transmembrane region" description="Helical" evidence="8">
    <location>
        <begin position="68"/>
        <end position="86"/>
    </location>
</feature>
<dbReference type="InterPro" id="IPR024671">
    <property type="entry name" value="Atg22-like"/>
</dbReference>
<feature type="compositionally biased region" description="Low complexity" evidence="7">
    <location>
        <begin position="8"/>
        <end position="19"/>
    </location>
</feature>
<feature type="transmembrane region" description="Helical" evidence="8">
    <location>
        <begin position="407"/>
        <end position="427"/>
    </location>
</feature>
<dbReference type="Proteomes" id="UP001165082">
    <property type="component" value="Unassembled WGS sequence"/>
</dbReference>
<dbReference type="PANTHER" id="PTHR23519">
    <property type="entry name" value="AUTOPHAGY-RELATED PROTEIN 22"/>
    <property type="match status" value="1"/>
</dbReference>
<dbReference type="InterPro" id="IPR050495">
    <property type="entry name" value="ATG22/LtaA_families"/>
</dbReference>
<feature type="transmembrane region" description="Helical" evidence="8">
    <location>
        <begin position="541"/>
        <end position="561"/>
    </location>
</feature>
<feature type="transmembrane region" description="Helical" evidence="8">
    <location>
        <begin position="377"/>
        <end position="401"/>
    </location>
</feature>
<keyword evidence="5 8" id="KW-1133">Transmembrane helix</keyword>
<organism evidence="9 10">
    <name type="scientific">Triparma retinervis</name>
    <dbReference type="NCBI Taxonomy" id="2557542"/>
    <lineage>
        <taxon>Eukaryota</taxon>
        <taxon>Sar</taxon>
        <taxon>Stramenopiles</taxon>
        <taxon>Ochrophyta</taxon>
        <taxon>Bolidophyceae</taxon>
        <taxon>Parmales</taxon>
        <taxon>Triparmaceae</taxon>
        <taxon>Triparma</taxon>
    </lineage>
</organism>
<evidence type="ECO:0000256" key="3">
    <source>
        <dbReference type="ARBA" id="ARBA00022448"/>
    </source>
</evidence>
<dbReference type="PANTHER" id="PTHR23519:SF1">
    <property type="entry name" value="AUTOPHAGY-RELATED PROTEIN 22"/>
    <property type="match status" value="1"/>
</dbReference>
<evidence type="ECO:0000256" key="6">
    <source>
        <dbReference type="ARBA" id="ARBA00023136"/>
    </source>
</evidence>
<feature type="region of interest" description="Disordered" evidence="7">
    <location>
        <begin position="1"/>
        <end position="34"/>
    </location>
</feature>
<name>A0A9W6ZEW8_9STRA</name>
<feature type="transmembrane region" description="Helical" evidence="8">
    <location>
        <begin position="670"/>
        <end position="690"/>
    </location>
</feature>
<keyword evidence="4 8" id="KW-0812">Transmembrane</keyword>
<comment type="caution">
    <text evidence="9">The sequence shown here is derived from an EMBL/GenBank/DDBJ whole genome shotgun (WGS) entry which is preliminary data.</text>
</comment>
<dbReference type="OrthoDB" id="192733at2759"/>
<feature type="region of interest" description="Disordered" evidence="7">
    <location>
        <begin position="834"/>
        <end position="863"/>
    </location>
</feature>
<dbReference type="AlphaFoldDB" id="A0A9W6ZEW8"/>
<keyword evidence="6 8" id="KW-0472">Membrane</keyword>
<evidence type="ECO:0000313" key="9">
    <source>
        <dbReference type="EMBL" id="GMH51201.1"/>
    </source>
</evidence>
<gene>
    <name evidence="9" type="ORF">TrRE_jg11896</name>
</gene>
<feature type="transmembrane region" description="Helical" evidence="8">
    <location>
        <begin position="439"/>
        <end position="456"/>
    </location>
</feature>
<dbReference type="SUPFAM" id="SSF103473">
    <property type="entry name" value="MFS general substrate transporter"/>
    <property type="match status" value="1"/>
</dbReference>
<dbReference type="Pfam" id="PF11700">
    <property type="entry name" value="ATG22"/>
    <property type="match status" value="1"/>
</dbReference>
<dbReference type="GO" id="GO:0012505">
    <property type="term" value="C:endomembrane system"/>
    <property type="evidence" value="ECO:0007669"/>
    <property type="project" value="UniProtKB-SubCell"/>
</dbReference>
<evidence type="ECO:0008006" key="11">
    <source>
        <dbReference type="Google" id="ProtNLM"/>
    </source>
</evidence>
<sequence length="955" mass="104794">MHRPMPNAVAKSAAGGAKKTVNEEQEKKRIEELNQKNLEARQEFDFTEDEVSKKELYSWYGFDWANSVYSSVVISLFLPVLMFALADNHACPYEFLPRNESLDESVGKWEGWSGHVNRTTSCIMDFDTFNDGNYKENNPFYMYQMFGSKINGGLKYYPSSNIVNYDWSLDPFYVDDVKLDPDPASKATCNNASLYGDYQWGFVGNITAWASGCTEGNGEDLSGHDCDAERSGSFGLPTQGFFNYRIQLENPSIVSSWVSGEGDWGDGYTFRATSSNPNILNVSHADGSFNTAVGLFNTTIEVFGTEVTSTEDGSEVTKYYFDFKFRPSLMMVGSTTIEITAESDTGKTSVFSFTYNSIIHTKCPYRVNFLGANIRPLSFATTCISFSVIGQALVYFSLAAFGDYGPFRKLLLCYSSLLGCLSCMAIISCDTPDKYGRAGLLTVVSNTFFGTSYLFYNAYMPYLTRSHPIFLNAKFEYKTVKTGAAAGVGAASKKLLDSYHDTADMISAEGYKWGYISGALCCYLSFGVVFMMGGSLFTLRFIIFMMGLWWFVFAIPLFLFLHTRPGPNFPDDVRSNPCSAVTFSWRRITASCYAMRHLPETLKFLISYFFFSDGINTIANVAILFAMEDLGMGTLELSLLAAEGPTFGAFGMVIFRWYQVRTGKTSKQMLVFSICLLVSIPIYAFVGYVPGSPIGVVQKTEMFFVCIIYGLCLGPVQSYARTFYTDLIPPGQEAEYFGVFEISDRGSSWMGPLVVAALYEKTGVIRHAMWYLIFVIVAGLYIIVRTDELKGSDDCRRREVLVRMAADRKKFGISKAGAPPSAKRMAGLKSSKLFTGQSGYSNQSGMSTTSTRSSARSSASSTERSNFSVFSKNKVAQDPGFGGATVVEDTNEGGGGFGNATVVEDTNEGGGGFGNATVVEDTNDGGGGFGNATVVEDTNDGGGGFGNATVVEDTN</sequence>
<dbReference type="EMBL" id="BRXZ01003266">
    <property type="protein sequence ID" value="GMH51201.1"/>
    <property type="molecule type" value="Genomic_DNA"/>
</dbReference>
<evidence type="ECO:0000256" key="7">
    <source>
        <dbReference type="SAM" id="MobiDB-lite"/>
    </source>
</evidence>
<feature type="transmembrane region" description="Helical" evidence="8">
    <location>
        <begin position="605"/>
        <end position="625"/>
    </location>
</feature>
<comment type="similarity">
    <text evidence="2">Belongs to the ATG22 family.</text>
</comment>
<feature type="region of interest" description="Disordered" evidence="7">
    <location>
        <begin position="915"/>
        <end position="955"/>
    </location>
</feature>
<feature type="compositionally biased region" description="Polar residues" evidence="7">
    <location>
        <begin position="834"/>
        <end position="846"/>
    </location>
</feature>
<proteinExistence type="inferred from homology"/>
<evidence type="ECO:0000256" key="4">
    <source>
        <dbReference type="ARBA" id="ARBA00022692"/>
    </source>
</evidence>